<gene>
    <name evidence="9" type="primary">LOC105222830</name>
</gene>
<keyword evidence="3" id="KW-0863">Zinc-finger</keyword>
<dbReference type="CDD" id="cd18315">
    <property type="entry name" value="BTB_POZ_BAB-like"/>
    <property type="match status" value="1"/>
</dbReference>
<evidence type="ECO:0000256" key="4">
    <source>
        <dbReference type="ARBA" id="ARBA00022833"/>
    </source>
</evidence>
<dbReference type="SUPFAM" id="SSF54695">
    <property type="entry name" value="POZ domain"/>
    <property type="match status" value="1"/>
</dbReference>
<comment type="subcellular location">
    <subcellularLocation>
        <location evidence="1">Nucleus</location>
    </subcellularLocation>
</comment>
<protein>
    <submittedName>
        <fullName evidence="9">Modifier of mdg4 isoform X3</fullName>
    </submittedName>
</protein>
<evidence type="ECO:0000259" key="7">
    <source>
        <dbReference type="PROSITE" id="PS50097"/>
    </source>
</evidence>
<evidence type="ECO:0000256" key="3">
    <source>
        <dbReference type="ARBA" id="ARBA00022771"/>
    </source>
</evidence>
<dbReference type="PANTHER" id="PTHR23110">
    <property type="entry name" value="BTB DOMAIN TRANSCRIPTION FACTOR"/>
    <property type="match status" value="1"/>
</dbReference>
<feature type="region of interest" description="Disordered" evidence="6">
    <location>
        <begin position="474"/>
        <end position="499"/>
    </location>
</feature>
<keyword evidence="8" id="KW-1185">Reference proteome</keyword>
<feature type="domain" description="BTB" evidence="7">
    <location>
        <begin position="32"/>
        <end position="98"/>
    </location>
</feature>
<feature type="compositionally biased region" description="Low complexity" evidence="6">
    <location>
        <begin position="134"/>
        <end position="143"/>
    </location>
</feature>
<feature type="compositionally biased region" description="Pro residues" evidence="6">
    <location>
        <begin position="120"/>
        <end position="133"/>
    </location>
</feature>
<keyword evidence="5" id="KW-0539">Nucleus</keyword>
<dbReference type="Gene3D" id="3.30.710.10">
    <property type="entry name" value="Potassium Channel Kv1.1, Chain A"/>
    <property type="match status" value="1"/>
</dbReference>
<dbReference type="PROSITE" id="PS50097">
    <property type="entry name" value="BTB"/>
    <property type="match status" value="1"/>
</dbReference>
<dbReference type="InterPro" id="IPR007588">
    <property type="entry name" value="Znf_FLYWCH"/>
</dbReference>
<dbReference type="Gene3D" id="2.20.25.240">
    <property type="match status" value="1"/>
</dbReference>
<keyword evidence="2" id="KW-0479">Metal-binding</keyword>
<evidence type="ECO:0000256" key="6">
    <source>
        <dbReference type="SAM" id="MobiDB-lite"/>
    </source>
</evidence>
<accession>A0ABM3J6X3</accession>
<dbReference type="Pfam" id="PF00651">
    <property type="entry name" value="BTB"/>
    <property type="match status" value="1"/>
</dbReference>
<proteinExistence type="predicted"/>
<reference evidence="8" key="1">
    <citation type="submission" date="2025-05" db="UniProtKB">
        <authorList>
            <consortium name="RefSeq"/>
        </authorList>
    </citation>
    <scope>NUCLEOTIDE SEQUENCE [LARGE SCALE GENOMIC DNA]</scope>
</reference>
<feature type="region of interest" description="Disordered" evidence="6">
    <location>
        <begin position="219"/>
        <end position="248"/>
    </location>
</feature>
<evidence type="ECO:0000256" key="1">
    <source>
        <dbReference type="ARBA" id="ARBA00004123"/>
    </source>
</evidence>
<name>A0ABM3J6X3_BACDO</name>
<dbReference type="GeneID" id="105222830"/>
<evidence type="ECO:0000313" key="8">
    <source>
        <dbReference type="Proteomes" id="UP001652620"/>
    </source>
</evidence>
<keyword evidence="4" id="KW-0862">Zinc</keyword>
<feature type="region of interest" description="Disordered" evidence="6">
    <location>
        <begin position="115"/>
        <end position="167"/>
    </location>
</feature>
<dbReference type="Pfam" id="PF04500">
    <property type="entry name" value="FLYWCH"/>
    <property type="match status" value="1"/>
</dbReference>
<dbReference type="RefSeq" id="XP_049304975.1">
    <property type="nucleotide sequence ID" value="XM_049449018.1"/>
</dbReference>
<sequence length="546" mass="60010">MADDEQFSLCWNNFNSNLSAGFHESLCRGDLVDVTLAAEGQFVKAHRLVLSVCSPYFRKMFTQMPANQHAFVFLKDVSHTALKDLIQFMYCGEVNVKQEALPAFISTAEALQIKGLTDSDPPPSQSPAEPSTPSPQIQQISSPRVRQRTSTSRSFKIESVDDSGDDKQTQIVIQTTAAPAAQQVVAQPQTQHLQTQSQTHIAPQQIATTATATTTTVVTHKRPARSIGSGPHIKRTKSTIDPLDTTDVSTGSQQITVQTAVVAAPAPETKTQVQQQQSEPEYIDLPIELPTKSEPDYAEDAGDVDGGENETTYVEDDSYGELRYDESYFTENDDTPAGATTVQTGTGSGGGVNATTSKALVKQQQSSFTDASYVDVADQGNSDAQVVLANDVVPNPEDVLVFFTQSLRGRPAIMANGVRFLIMSENKKKILWRCSSMATKKIKCPARITMIKGSPPKFIINKAEHIHAELKRNKYGSSKQAQHQQHHHHQQQQQYDQHQQELNQQCYSVTAIKGDEEQEVEVDGNVKIEILTQSIGSATLQRQQHQ</sequence>
<dbReference type="PANTHER" id="PTHR23110:SF92">
    <property type="entry name" value="MODIFIER OF MDG4"/>
    <property type="match status" value="1"/>
</dbReference>
<dbReference type="SMART" id="SM00225">
    <property type="entry name" value="BTB"/>
    <property type="match status" value="1"/>
</dbReference>
<evidence type="ECO:0000256" key="5">
    <source>
        <dbReference type="ARBA" id="ARBA00023242"/>
    </source>
</evidence>
<reference evidence="9" key="2">
    <citation type="submission" date="2025-08" db="UniProtKB">
        <authorList>
            <consortium name="RefSeq"/>
        </authorList>
    </citation>
    <scope>IDENTIFICATION</scope>
    <source>
        <tissue evidence="9">Adult</tissue>
    </source>
</reference>
<evidence type="ECO:0000313" key="9">
    <source>
        <dbReference type="RefSeq" id="XP_049304975.1"/>
    </source>
</evidence>
<dbReference type="InterPro" id="IPR011333">
    <property type="entry name" value="SKP1/BTB/POZ_sf"/>
</dbReference>
<dbReference type="Proteomes" id="UP001652620">
    <property type="component" value="Chromosome 2"/>
</dbReference>
<dbReference type="InterPro" id="IPR000210">
    <property type="entry name" value="BTB/POZ_dom"/>
</dbReference>
<organism evidence="8 9">
    <name type="scientific">Bactrocera dorsalis</name>
    <name type="common">Oriental fruit fly</name>
    <name type="synonym">Dacus dorsalis</name>
    <dbReference type="NCBI Taxonomy" id="27457"/>
    <lineage>
        <taxon>Eukaryota</taxon>
        <taxon>Metazoa</taxon>
        <taxon>Ecdysozoa</taxon>
        <taxon>Arthropoda</taxon>
        <taxon>Hexapoda</taxon>
        <taxon>Insecta</taxon>
        <taxon>Pterygota</taxon>
        <taxon>Neoptera</taxon>
        <taxon>Endopterygota</taxon>
        <taxon>Diptera</taxon>
        <taxon>Brachycera</taxon>
        <taxon>Muscomorpha</taxon>
        <taxon>Tephritoidea</taxon>
        <taxon>Tephritidae</taxon>
        <taxon>Bactrocera</taxon>
        <taxon>Bactrocera</taxon>
    </lineage>
</organism>
<evidence type="ECO:0000256" key="2">
    <source>
        <dbReference type="ARBA" id="ARBA00022723"/>
    </source>
</evidence>
<dbReference type="InterPro" id="IPR051095">
    <property type="entry name" value="Dros_DevTransReg"/>
</dbReference>